<keyword evidence="3" id="KW-1185">Reference proteome</keyword>
<comment type="caution">
    <text evidence="2">The sequence shown here is derived from an EMBL/GenBank/DDBJ whole genome shotgun (WGS) entry which is preliminary data.</text>
</comment>
<dbReference type="Proteomes" id="UP000828390">
    <property type="component" value="Unassembled WGS sequence"/>
</dbReference>
<organism evidence="2 3">
    <name type="scientific">Dreissena polymorpha</name>
    <name type="common">Zebra mussel</name>
    <name type="synonym">Mytilus polymorpha</name>
    <dbReference type="NCBI Taxonomy" id="45954"/>
    <lineage>
        <taxon>Eukaryota</taxon>
        <taxon>Metazoa</taxon>
        <taxon>Spiralia</taxon>
        <taxon>Lophotrochozoa</taxon>
        <taxon>Mollusca</taxon>
        <taxon>Bivalvia</taxon>
        <taxon>Autobranchia</taxon>
        <taxon>Heteroconchia</taxon>
        <taxon>Euheterodonta</taxon>
        <taxon>Imparidentia</taxon>
        <taxon>Neoheterodontei</taxon>
        <taxon>Myida</taxon>
        <taxon>Dreissenoidea</taxon>
        <taxon>Dreissenidae</taxon>
        <taxon>Dreissena</taxon>
    </lineage>
</organism>
<protein>
    <submittedName>
        <fullName evidence="2">Uncharacterized protein</fullName>
    </submittedName>
</protein>
<keyword evidence="1" id="KW-1133">Transmembrane helix</keyword>
<keyword evidence="1" id="KW-0812">Transmembrane</keyword>
<keyword evidence="1" id="KW-0472">Membrane</keyword>
<evidence type="ECO:0000256" key="1">
    <source>
        <dbReference type="SAM" id="Phobius"/>
    </source>
</evidence>
<evidence type="ECO:0000313" key="2">
    <source>
        <dbReference type="EMBL" id="KAH3863938.1"/>
    </source>
</evidence>
<reference evidence="2" key="2">
    <citation type="submission" date="2020-11" db="EMBL/GenBank/DDBJ databases">
        <authorList>
            <person name="McCartney M.A."/>
            <person name="Auch B."/>
            <person name="Kono T."/>
            <person name="Mallez S."/>
            <person name="Becker A."/>
            <person name="Gohl D.M."/>
            <person name="Silverstein K.A.T."/>
            <person name="Koren S."/>
            <person name="Bechman K.B."/>
            <person name="Herman A."/>
            <person name="Abrahante J.E."/>
            <person name="Garbe J."/>
        </authorList>
    </citation>
    <scope>NUCLEOTIDE SEQUENCE</scope>
    <source>
        <strain evidence="2">Duluth1</strain>
        <tissue evidence="2">Whole animal</tissue>
    </source>
</reference>
<proteinExistence type="predicted"/>
<gene>
    <name evidence="2" type="ORF">DPMN_026946</name>
</gene>
<evidence type="ECO:0000313" key="3">
    <source>
        <dbReference type="Proteomes" id="UP000828390"/>
    </source>
</evidence>
<name>A0A9D4RDZ1_DREPO</name>
<dbReference type="EMBL" id="JAIWYP010000002">
    <property type="protein sequence ID" value="KAH3863938.1"/>
    <property type="molecule type" value="Genomic_DNA"/>
</dbReference>
<accession>A0A9D4RDZ1</accession>
<feature type="transmembrane region" description="Helical" evidence="1">
    <location>
        <begin position="48"/>
        <end position="67"/>
    </location>
</feature>
<dbReference type="AlphaFoldDB" id="A0A9D4RDZ1"/>
<reference evidence="2" key="1">
    <citation type="journal article" date="2019" name="bioRxiv">
        <title>The Genome of the Zebra Mussel, Dreissena polymorpha: A Resource for Invasive Species Research.</title>
        <authorList>
            <person name="McCartney M.A."/>
            <person name="Auch B."/>
            <person name="Kono T."/>
            <person name="Mallez S."/>
            <person name="Zhang Y."/>
            <person name="Obille A."/>
            <person name="Becker A."/>
            <person name="Abrahante J.E."/>
            <person name="Garbe J."/>
            <person name="Badalamenti J.P."/>
            <person name="Herman A."/>
            <person name="Mangelson H."/>
            <person name="Liachko I."/>
            <person name="Sullivan S."/>
            <person name="Sone E.D."/>
            <person name="Koren S."/>
            <person name="Silverstein K.A.T."/>
            <person name="Beckman K.B."/>
            <person name="Gohl D.M."/>
        </authorList>
    </citation>
    <scope>NUCLEOTIDE SEQUENCE</scope>
    <source>
        <strain evidence="2">Duluth1</strain>
        <tissue evidence="2">Whole animal</tissue>
    </source>
</reference>
<dbReference type="Gene3D" id="1.25.40.570">
    <property type="match status" value="1"/>
</dbReference>
<sequence>MKNHNRQSHQSILASEVYLQIQDNPTKVGSPTEIKARTNTAQYNKVNVSPTCIVIASSSLVVVYTGLAKLYRLKFIADHCPPLRLDALRTALNYVMTTYNTNLYQQIYRKLQEAIAG</sequence>